<reference evidence="5 6" key="1">
    <citation type="submission" date="2020-06" db="EMBL/GenBank/DDBJ databases">
        <title>Genome mining for natural products.</title>
        <authorList>
            <person name="Zhang B."/>
            <person name="Shi J."/>
            <person name="Ge H."/>
        </authorList>
    </citation>
    <scope>NUCLEOTIDE SEQUENCE [LARGE SCALE GENOMIC DNA]</scope>
    <source>
        <strain evidence="5 6">NA02069</strain>
    </source>
</reference>
<dbReference type="GO" id="GO:0003700">
    <property type="term" value="F:DNA-binding transcription factor activity"/>
    <property type="evidence" value="ECO:0007669"/>
    <property type="project" value="InterPro"/>
</dbReference>
<dbReference type="GO" id="GO:0005829">
    <property type="term" value="C:cytosol"/>
    <property type="evidence" value="ECO:0007669"/>
    <property type="project" value="TreeGrafter"/>
</dbReference>
<sequence length="334" mass="36820">MMASKEFTLDPGARALLHDLGISVARVLRRAQLPAGLFAHGAVTMTTEEYYRFWEALDAEAADPDLAVRIGRALSVEAFNPPIFAALCSANLRTAADRIAAFKPLIGPVNLDITDDRAGLTIAFHWPEGPTPPPLLVAAELAFWAALARMGTRREVHPTRVTMRRVPQPAPEAASYFGTRIREGGMDALTFSAEDASLPFLTEDESMWNFFAPELRRRLSELEASATTADRVRAALHERLPAGESSINAIAGQLMLSPRTLQRQLQAEDTNYQAVLSDTREKLARRYLADRSLPTSQVAYLLAYDDTNSFYRAFRRWTGLTPEAARNGGHPTPA</sequence>
<feature type="domain" description="HTH araC/xylS-type" evidence="4">
    <location>
        <begin position="230"/>
        <end position="328"/>
    </location>
</feature>
<dbReference type="PANTHER" id="PTHR47894:SF1">
    <property type="entry name" value="HTH-TYPE TRANSCRIPTIONAL REGULATOR VQSM"/>
    <property type="match status" value="1"/>
</dbReference>
<evidence type="ECO:0000313" key="6">
    <source>
        <dbReference type="Proteomes" id="UP000509418"/>
    </source>
</evidence>
<accession>A0A7H8T081</accession>
<dbReference type="InterPro" id="IPR009057">
    <property type="entry name" value="Homeodomain-like_sf"/>
</dbReference>
<dbReference type="Pfam" id="PF12833">
    <property type="entry name" value="HTH_18"/>
    <property type="match status" value="1"/>
</dbReference>
<gene>
    <name evidence="5" type="ORF">HUT05_05820</name>
</gene>
<evidence type="ECO:0000256" key="3">
    <source>
        <dbReference type="ARBA" id="ARBA00023163"/>
    </source>
</evidence>
<name>A0A7H8T081_STRCX</name>
<dbReference type="GO" id="GO:0000976">
    <property type="term" value="F:transcription cis-regulatory region binding"/>
    <property type="evidence" value="ECO:0007669"/>
    <property type="project" value="TreeGrafter"/>
</dbReference>
<protein>
    <submittedName>
        <fullName evidence="5">AraC family transcriptional regulator ligand-binding domain-containing protein</fullName>
    </submittedName>
</protein>
<dbReference type="InterPro" id="IPR018060">
    <property type="entry name" value="HTH_AraC"/>
</dbReference>
<keyword evidence="6" id="KW-1185">Reference proteome</keyword>
<evidence type="ECO:0000256" key="2">
    <source>
        <dbReference type="ARBA" id="ARBA00023125"/>
    </source>
</evidence>
<dbReference type="Pfam" id="PF12625">
    <property type="entry name" value="Arabinose_bd"/>
    <property type="match status" value="1"/>
</dbReference>
<keyword evidence="2" id="KW-0238">DNA-binding</keyword>
<dbReference type="SMART" id="SM00342">
    <property type="entry name" value="HTH_ARAC"/>
    <property type="match status" value="1"/>
</dbReference>
<evidence type="ECO:0000256" key="1">
    <source>
        <dbReference type="ARBA" id="ARBA00023015"/>
    </source>
</evidence>
<dbReference type="EMBL" id="CP056041">
    <property type="protein sequence ID" value="QKZ16927.1"/>
    <property type="molecule type" value="Genomic_DNA"/>
</dbReference>
<dbReference type="Gene3D" id="1.10.10.60">
    <property type="entry name" value="Homeodomain-like"/>
    <property type="match status" value="1"/>
</dbReference>
<organism evidence="5 6">
    <name type="scientific">Streptomyces chartreusis</name>
    <dbReference type="NCBI Taxonomy" id="1969"/>
    <lineage>
        <taxon>Bacteria</taxon>
        <taxon>Bacillati</taxon>
        <taxon>Actinomycetota</taxon>
        <taxon>Actinomycetes</taxon>
        <taxon>Kitasatosporales</taxon>
        <taxon>Streptomycetaceae</taxon>
        <taxon>Streptomyces</taxon>
    </lineage>
</organism>
<dbReference type="SUPFAM" id="SSF46689">
    <property type="entry name" value="Homeodomain-like"/>
    <property type="match status" value="1"/>
</dbReference>
<dbReference type="Proteomes" id="UP000509418">
    <property type="component" value="Chromosome"/>
</dbReference>
<dbReference type="PANTHER" id="PTHR47894">
    <property type="entry name" value="HTH-TYPE TRANSCRIPTIONAL REGULATOR GADX"/>
    <property type="match status" value="1"/>
</dbReference>
<proteinExistence type="predicted"/>
<dbReference type="AlphaFoldDB" id="A0A7H8T081"/>
<evidence type="ECO:0000259" key="4">
    <source>
        <dbReference type="PROSITE" id="PS01124"/>
    </source>
</evidence>
<keyword evidence="1" id="KW-0805">Transcription regulation</keyword>
<dbReference type="PROSITE" id="PS01124">
    <property type="entry name" value="HTH_ARAC_FAMILY_2"/>
    <property type="match status" value="1"/>
</dbReference>
<keyword evidence="3" id="KW-0804">Transcription</keyword>
<evidence type="ECO:0000313" key="5">
    <source>
        <dbReference type="EMBL" id="QKZ16927.1"/>
    </source>
</evidence>
<dbReference type="InterPro" id="IPR032687">
    <property type="entry name" value="AraC-type_N"/>
</dbReference>